<name>A0ABP6U662_9ACTN</name>
<dbReference type="Proteomes" id="UP001501455">
    <property type="component" value="Unassembled WGS sequence"/>
</dbReference>
<dbReference type="EMBL" id="BAAAXF010000074">
    <property type="protein sequence ID" value="GAA3503170.1"/>
    <property type="molecule type" value="Genomic_DNA"/>
</dbReference>
<proteinExistence type="predicted"/>
<dbReference type="InterPro" id="IPR051604">
    <property type="entry name" value="Ergot_Alk_Oxidoreductase"/>
</dbReference>
<keyword evidence="4" id="KW-1185">Reference proteome</keyword>
<dbReference type="InterPro" id="IPR008030">
    <property type="entry name" value="NmrA-like"/>
</dbReference>
<comment type="caution">
    <text evidence="3">The sequence shown here is derived from an EMBL/GenBank/DDBJ whole genome shotgun (WGS) entry which is preliminary data.</text>
</comment>
<gene>
    <name evidence="2" type="ORF">GCM10019016_062810</name>
    <name evidence="3" type="ORF">GCM10019016_102800</name>
</gene>
<accession>A0ABP6U662</accession>
<dbReference type="PANTHER" id="PTHR43162">
    <property type="match status" value="1"/>
</dbReference>
<reference evidence="4" key="2">
    <citation type="journal article" date="2019" name="Int. J. Syst. Evol. Microbiol.">
        <title>The Global Catalogue of Microorganisms (GCM) 10K type strain sequencing project: providing services to taxonomists for standard genome sequencing and annotation.</title>
        <authorList>
            <consortium name="The Broad Institute Genomics Platform"/>
            <consortium name="The Broad Institute Genome Sequencing Center for Infectious Disease"/>
            <person name="Wu L."/>
            <person name="Ma J."/>
        </authorList>
    </citation>
    <scope>NUCLEOTIDE SEQUENCE [LARGE SCALE GENOMIC DNA]</scope>
    <source>
        <strain evidence="4">JCM 4816</strain>
    </source>
</reference>
<dbReference type="InterPro" id="IPR036291">
    <property type="entry name" value="NAD(P)-bd_dom_sf"/>
</dbReference>
<dbReference type="Gene3D" id="3.90.25.10">
    <property type="entry name" value="UDP-galactose 4-epimerase, domain 1"/>
    <property type="match status" value="1"/>
</dbReference>
<evidence type="ECO:0000313" key="4">
    <source>
        <dbReference type="Proteomes" id="UP001501455"/>
    </source>
</evidence>
<dbReference type="EMBL" id="BAAAXF010000042">
    <property type="protein sequence ID" value="GAA3499177.1"/>
    <property type="molecule type" value="Genomic_DNA"/>
</dbReference>
<dbReference type="Gene3D" id="3.40.50.720">
    <property type="entry name" value="NAD(P)-binding Rossmann-like Domain"/>
    <property type="match status" value="1"/>
</dbReference>
<sequence length="275" mass="29368">MIVVTGATGNVGRSLVERLVGGGQPVRAVSRRDAGRTALPPGAEVAHPGSAGLFEGAVKLFLHVRATGERTGTVLDEARAAGVRHVVMLSSGIIQEGADETHPIHRQHARVEQLVRDSGLEWTFLRPNAFSANALQWAGQIREGDTVRGPFAGAVTAPIHEDDIAAVAERSLLDTGHDGAVHRLTGPGAVTNSGQVEAIGRVLGRDLTYREIPVEEAEADFFPDMPRQVARAVLESFATMVGSPPEITSTVEEITGRPARTFTEWVEDHEADFAR</sequence>
<evidence type="ECO:0000259" key="1">
    <source>
        <dbReference type="Pfam" id="PF05368"/>
    </source>
</evidence>
<reference evidence="3" key="3">
    <citation type="submission" date="2023-12" db="EMBL/GenBank/DDBJ databases">
        <authorList>
            <person name="Sun Q."/>
            <person name="Inoue M."/>
        </authorList>
    </citation>
    <scope>NUCLEOTIDE SEQUENCE</scope>
    <source>
        <strain evidence="3">JCM 4816</strain>
    </source>
</reference>
<reference evidence="3" key="1">
    <citation type="journal article" date="2014" name="Int. J. Syst. Evol. Microbiol.">
        <title>Complete genome of a new Firmicutes species belonging to the dominant human colonic microbiota ('Ruminococcus bicirculans') reveals two chromosomes and a selective capacity to utilize plant glucans.</title>
        <authorList>
            <consortium name="NISC Comparative Sequencing Program"/>
            <person name="Wegmann U."/>
            <person name="Louis P."/>
            <person name="Goesmann A."/>
            <person name="Henrissat B."/>
            <person name="Duncan S.H."/>
            <person name="Flint H.J."/>
        </authorList>
    </citation>
    <scope>NUCLEOTIDE SEQUENCE</scope>
    <source>
        <strain evidence="3">JCM 4816</strain>
    </source>
</reference>
<dbReference type="RefSeq" id="WP_345579817.1">
    <property type="nucleotide sequence ID" value="NZ_BAAAXF010000042.1"/>
</dbReference>
<feature type="domain" description="NmrA-like" evidence="1">
    <location>
        <begin position="2"/>
        <end position="237"/>
    </location>
</feature>
<evidence type="ECO:0000313" key="3">
    <source>
        <dbReference type="EMBL" id="GAA3503170.1"/>
    </source>
</evidence>
<protein>
    <submittedName>
        <fullName evidence="3">NAD(P)H-binding protein</fullName>
    </submittedName>
</protein>
<organism evidence="3 4">
    <name type="scientific">Streptomyces prasinosporus</name>
    <dbReference type="NCBI Taxonomy" id="68256"/>
    <lineage>
        <taxon>Bacteria</taxon>
        <taxon>Bacillati</taxon>
        <taxon>Actinomycetota</taxon>
        <taxon>Actinomycetes</taxon>
        <taxon>Kitasatosporales</taxon>
        <taxon>Streptomycetaceae</taxon>
        <taxon>Streptomyces</taxon>
        <taxon>Streptomyces albogriseolus group</taxon>
    </lineage>
</organism>
<dbReference type="SUPFAM" id="SSF51735">
    <property type="entry name" value="NAD(P)-binding Rossmann-fold domains"/>
    <property type="match status" value="1"/>
</dbReference>
<dbReference type="PANTHER" id="PTHR43162:SF1">
    <property type="entry name" value="PRESTALK A DIFFERENTIATION PROTEIN A"/>
    <property type="match status" value="1"/>
</dbReference>
<evidence type="ECO:0000313" key="2">
    <source>
        <dbReference type="EMBL" id="GAA3499177.1"/>
    </source>
</evidence>
<dbReference type="Pfam" id="PF05368">
    <property type="entry name" value="NmrA"/>
    <property type="match status" value="1"/>
</dbReference>